<dbReference type="Proteomes" id="UP000274756">
    <property type="component" value="Unassembled WGS sequence"/>
</dbReference>
<evidence type="ECO:0000313" key="6">
    <source>
        <dbReference type="Proteomes" id="UP000274756"/>
    </source>
</evidence>
<evidence type="ECO:0000256" key="1">
    <source>
        <dbReference type="RuleBase" id="RU003425"/>
    </source>
</evidence>
<dbReference type="SUPFAM" id="SSF49354">
    <property type="entry name" value="PapD-like"/>
    <property type="match status" value="1"/>
</dbReference>
<name>A0A0N4UJK9_DRAME</name>
<evidence type="ECO:0000313" key="5">
    <source>
        <dbReference type="Proteomes" id="UP000038040"/>
    </source>
</evidence>
<feature type="compositionally biased region" description="Basic and acidic residues" evidence="2">
    <location>
        <begin position="166"/>
        <end position="206"/>
    </location>
</feature>
<dbReference type="PROSITE" id="PS50202">
    <property type="entry name" value="MSP"/>
    <property type="match status" value="1"/>
</dbReference>
<feature type="region of interest" description="Disordered" evidence="2">
    <location>
        <begin position="130"/>
        <end position="231"/>
    </location>
</feature>
<dbReference type="Pfam" id="PF00635">
    <property type="entry name" value="Motile_Sperm"/>
    <property type="match status" value="1"/>
</dbReference>
<proteinExistence type="predicted"/>
<reference evidence="7" key="1">
    <citation type="submission" date="2017-02" db="UniProtKB">
        <authorList>
            <consortium name="WormBaseParasite"/>
        </authorList>
    </citation>
    <scope>IDENTIFICATION</scope>
</reference>
<feature type="compositionally biased region" description="Basic and acidic residues" evidence="2">
    <location>
        <begin position="216"/>
        <end position="231"/>
    </location>
</feature>
<dbReference type="Proteomes" id="UP000038040">
    <property type="component" value="Unplaced"/>
</dbReference>
<protein>
    <recommendedName>
        <fullName evidence="1">Major sperm protein</fullName>
    </recommendedName>
</protein>
<dbReference type="InterPro" id="IPR008962">
    <property type="entry name" value="PapD-like_sf"/>
</dbReference>
<dbReference type="AlphaFoldDB" id="A0A0N4UJK9"/>
<dbReference type="OrthoDB" id="75724at2759"/>
<organism evidence="5 7">
    <name type="scientific">Dracunculus medinensis</name>
    <name type="common">Guinea worm</name>
    <dbReference type="NCBI Taxonomy" id="318479"/>
    <lineage>
        <taxon>Eukaryota</taxon>
        <taxon>Metazoa</taxon>
        <taxon>Ecdysozoa</taxon>
        <taxon>Nematoda</taxon>
        <taxon>Chromadorea</taxon>
        <taxon>Rhabditida</taxon>
        <taxon>Spirurina</taxon>
        <taxon>Dracunculoidea</taxon>
        <taxon>Dracunculidae</taxon>
        <taxon>Dracunculus</taxon>
    </lineage>
</organism>
<feature type="compositionally biased region" description="Basic and acidic residues" evidence="2">
    <location>
        <begin position="130"/>
        <end position="158"/>
    </location>
</feature>
<dbReference type="InterPro" id="IPR000535">
    <property type="entry name" value="MSP_dom"/>
</dbReference>
<gene>
    <name evidence="4" type="ORF">DME_LOCUS2002</name>
</gene>
<keyword evidence="1" id="KW-0206">Cytoskeleton</keyword>
<dbReference type="EMBL" id="UYYG01000041">
    <property type="protein sequence ID" value="VDN52029.1"/>
    <property type="molecule type" value="Genomic_DNA"/>
</dbReference>
<feature type="domain" description="MSP" evidence="3">
    <location>
        <begin position="5"/>
        <end position="123"/>
    </location>
</feature>
<evidence type="ECO:0000259" key="3">
    <source>
        <dbReference type="PROSITE" id="PS50202"/>
    </source>
</evidence>
<evidence type="ECO:0000313" key="4">
    <source>
        <dbReference type="EMBL" id="VDN52029.1"/>
    </source>
</evidence>
<evidence type="ECO:0000256" key="2">
    <source>
        <dbReference type="SAM" id="MobiDB-lite"/>
    </source>
</evidence>
<comment type="function">
    <text evidence="1">Central component in molecular interactions underlying sperm crawling. Forms an extensive filament system that extends from sperm villipoda, along the leading edge of the pseudopod.</text>
</comment>
<accession>A0A0N4UJK9</accession>
<reference evidence="4 6" key="2">
    <citation type="submission" date="2018-11" db="EMBL/GenBank/DDBJ databases">
        <authorList>
            <consortium name="Pathogen Informatics"/>
        </authorList>
    </citation>
    <scope>NUCLEOTIDE SEQUENCE [LARGE SCALE GENOMIC DNA]</scope>
</reference>
<keyword evidence="6" id="KW-1185">Reference proteome</keyword>
<dbReference type="PANTHER" id="PTHR21513">
    <property type="entry name" value="MAJOR SPERM PROTEIN"/>
    <property type="match status" value="1"/>
</dbReference>
<evidence type="ECO:0000313" key="7">
    <source>
        <dbReference type="WBParaSite" id="DME_0000785101-mRNA-1"/>
    </source>
</evidence>
<dbReference type="Gene3D" id="2.60.40.10">
    <property type="entry name" value="Immunoglobulins"/>
    <property type="match status" value="1"/>
</dbReference>
<dbReference type="WBParaSite" id="DME_0000785101-mRNA-1">
    <property type="protein sequence ID" value="DME_0000785101-mRNA-1"/>
    <property type="gene ID" value="DME_0000785101"/>
</dbReference>
<keyword evidence="1" id="KW-0963">Cytoplasm</keyword>
<dbReference type="PANTHER" id="PTHR21513:SF19">
    <property type="entry name" value="MAJOR SPERM PROTEIN"/>
    <property type="match status" value="1"/>
</dbReference>
<dbReference type="InterPro" id="IPR013783">
    <property type="entry name" value="Ig-like_fold"/>
</dbReference>
<dbReference type="STRING" id="318479.A0A0N4UJK9"/>
<sequence>MNDFNLTVEPNDKIVFASKELGDEPVVVMLKVTNTTKKRQACKIKCTSNAMFRIRPPVFALNADEAIDVKLTFKAGNAVPDSGKHYFVVYYINAPDEKIAPRVCWSEHKKEPAGSKRLYVDFKQIKDGVKGKDKKEKEMAKDEKEKELAKGEKEKDLAKDEEEKEMAEGEKEKEKTKDEKEKAKQEEIKDDKKLEEGKADKEKDQKDDEDDEVDKENDNSTDKKEEEEKEE</sequence>